<protein>
    <recommendedName>
        <fullName evidence="6">GTP-binding protein</fullName>
    </recommendedName>
</protein>
<dbReference type="FunFam" id="3.40.50.300:FF:000488">
    <property type="entry name" value="Small monomeric GTPase (Gtr1)"/>
    <property type="match status" value="1"/>
</dbReference>
<evidence type="ECO:0000256" key="1">
    <source>
        <dbReference type="ARBA" id="ARBA00004496"/>
    </source>
</evidence>
<keyword evidence="8" id="KW-1185">Reference proteome</keyword>
<dbReference type="Gene3D" id="3.30.450.190">
    <property type="match status" value="1"/>
</dbReference>
<keyword evidence="3" id="KW-0963">Cytoplasm</keyword>
<evidence type="ECO:0000256" key="6">
    <source>
        <dbReference type="RuleBase" id="RU367014"/>
    </source>
</evidence>
<dbReference type="Pfam" id="PF04670">
    <property type="entry name" value="Gtr1_RagA"/>
    <property type="match status" value="1"/>
</dbReference>
<organism evidence="7 8">
    <name type="scientific">Circinella minor</name>
    <dbReference type="NCBI Taxonomy" id="1195481"/>
    <lineage>
        <taxon>Eukaryota</taxon>
        <taxon>Fungi</taxon>
        <taxon>Fungi incertae sedis</taxon>
        <taxon>Mucoromycota</taxon>
        <taxon>Mucoromycotina</taxon>
        <taxon>Mucoromycetes</taxon>
        <taxon>Mucorales</taxon>
        <taxon>Lichtheimiaceae</taxon>
        <taxon>Circinella</taxon>
    </lineage>
</organism>
<dbReference type="FunFam" id="3.30.450.190:FF:000002">
    <property type="entry name" value="Ras-related GTP-binding protein A"/>
    <property type="match status" value="1"/>
</dbReference>
<dbReference type="Gene3D" id="3.40.50.300">
    <property type="entry name" value="P-loop containing nucleotide triphosphate hydrolases"/>
    <property type="match status" value="1"/>
</dbReference>
<dbReference type="PANTHER" id="PTHR11259">
    <property type="entry name" value="RAS-RELATED GTP BINDING RAG/GTR YEAST"/>
    <property type="match status" value="1"/>
</dbReference>
<sequence>MKKVLLMGKGGAGKTSMRSIIFQNNVARKTRELGPTVSIESSEVQFLGSLSLNLWDCGGQDVYFNNYFATPNHHIFKNVEVLVYVFDVISAELDKDIHFYQTCLEYILTYSPNAKVFCLIHKVDLIQDEERDKVFIEHRKELQVRSEPIQIQAFQTSIWDETLYAAWAQIIHCIIPNITALERNLTNFCKLCGADEVILFERTTFLVIANAATIKHPDIHRFEKLSNIIKQFNLSARQQSHSKSMMIRGSSFTSFIDILTRSTCVMIIISDPDITPAVTQMNIAAARTHFEKLETMHKIT</sequence>
<evidence type="ECO:0000313" key="7">
    <source>
        <dbReference type="EMBL" id="KAG2222518.1"/>
    </source>
</evidence>
<evidence type="ECO:0000256" key="2">
    <source>
        <dbReference type="ARBA" id="ARBA00007756"/>
    </source>
</evidence>
<dbReference type="Proteomes" id="UP000646827">
    <property type="component" value="Unassembled WGS sequence"/>
</dbReference>
<comment type="caution">
    <text evidence="7">The sequence shown here is derived from an EMBL/GenBank/DDBJ whole genome shotgun (WGS) entry which is preliminary data.</text>
</comment>
<keyword evidence="4 6" id="KW-0547">Nucleotide-binding</keyword>
<dbReference type="GO" id="GO:0000329">
    <property type="term" value="C:fungal-type vacuole membrane"/>
    <property type="evidence" value="ECO:0007669"/>
    <property type="project" value="TreeGrafter"/>
</dbReference>
<evidence type="ECO:0000256" key="5">
    <source>
        <dbReference type="ARBA" id="ARBA00023134"/>
    </source>
</evidence>
<dbReference type="SUPFAM" id="SSF52540">
    <property type="entry name" value="P-loop containing nucleoside triphosphate hydrolases"/>
    <property type="match status" value="1"/>
</dbReference>
<dbReference type="GO" id="GO:1990131">
    <property type="term" value="C:Gtr1-Gtr2 GTPase complex"/>
    <property type="evidence" value="ECO:0007669"/>
    <property type="project" value="UniProtKB-UniRule"/>
</dbReference>
<dbReference type="InterPro" id="IPR027417">
    <property type="entry name" value="P-loop_NTPase"/>
</dbReference>
<gene>
    <name evidence="7" type="ORF">INT45_012832</name>
</gene>
<comment type="subcellular location">
    <subcellularLocation>
        <location evidence="1">Cytoplasm</location>
    </subcellularLocation>
</comment>
<dbReference type="GO" id="GO:1904263">
    <property type="term" value="P:positive regulation of TORC1 signaling"/>
    <property type="evidence" value="ECO:0007669"/>
    <property type="project" value="TreeGrafter"/>
</dbReference>
<reference evidence="7 8" key="1">
    <citation type="submission" date="2020-12" db="EMBL/GenBank/DDBJ databases">
        <title>Metabolic potential, ecology and presence of endohyphal bacteria is reflected in genomic diversity of Mucoromycotina.</title>
        <authorList>
            <person name="Muszewska A."/>
            <person name="Okrasinska A."/>
            <person name="Steczkiewicz K."/>
            <person name="Drgas O."/>
            <person name="Orlowska M."/>
            <person name="Perlinska-Lenart U."/>
            <person name="Aleksandrzak-Piekarczyk T."/>
            <person name="Szatraj K."/>
            <person name="Zielenkiewicz U."/>
            <person name="Pilsyk S."/>
            <person name="Malc E."/>
            <person name="Mieczkowski P."/>
            <person name="Kruszewska J.S."/>
            <person name="Biernat P."/>
            <person name="Pawlowska J."/>
        </authorList>
    </citation>
    <scope>NUCLEOTIDE SEQUENCE [LARGE SCALE GENOMIC DNA]</scope>
    <source>
        <strain evidence="7 8">CBS 142.35</strain>
    </source>
</reference>
<evidence type="ECO:0000256" key="4">
    <source>
        <dbReference type="ARBA" id="ARBA00022741"/>
    </source>
</evidence>
<proteinExistence type="inferred from homology"/>
<dbReference type="AlphaFoldDB" id="A0A8H7VN32"/>
<dbReference type="InterPro" id="IPR006762">
    <property type="entry name" value="Gtr1_RagA"/>
</dbReference>
<dbReference type="OrthoDB" id="10020193at2759"/>
<dbReference type="GO" id="GO:0005634">
    <property type="term" value="C:nucleus"/>
    <property type="evidence" value="ECO:0007669"/>
    <property type="project" value="TreeGrafter"/>
</dbReference>
<dbReference type="PANTHER" id="PTHR11259:SF1">
    <property type="entry name" value="RAS-RELATED GTP-BINDING PROTEIN"/>
    <property type="match status" value="1"/>
</dbReference>
<dbReference type="GO" id="GO:0009267">
    <property type="term" value="P:cellular response to starvation"/>
    <property type="evidence" value="ECO:0007669"/>
    <property type="project" value="TreeGrafter"/>
</dbReference>
<accession>A0A8H7VN32</accession>
<dbReference type="GO" id="GO:0005525">
    <property type="term" value="F:GTP binding"/>
    <property type="evidence" value="ECO:0007669"/>
    <property type="project" value="UniProtKB-UniRule"/>
</dbReference>
<comment type="subunit">
    <text evidence="6">Component of the GSE complex.</text>
</comment>
<dbReference type="GO" id="GO:0010507">
    <property type="term" value="P:negative regulation of autophagy"/>
    <property type="evidence" value="ECO:0007669"/>
    <property type="project" value="TreeGrafter"/>
</dbReference>
<dbReference type="CDD" id="cd11384">
    <property type="entry name" value="RagA_like"/>
    <property type="match status" value="1"/>
</dbReference>
<evidence type="ECO:0000256" key="3">
    <source>
        <dbReference type="ARBA" id="ARBA00022490"/>
    </source>
</evidence>
<dbReference type="GO" id="GO:0003924">
    <property type="term" value="F:GTPase activity"/>
    <property type="evidence" value="ECO:0007669"/>
    <property type="project" value="UniProtKB-UniRule"/>
</dbReference>
<comment type="function">
    <text evidence="6">GTPase involved in activation of the TORC1 signaling pathway, which promotes growth and represses autophagy in nutrient-rich conditions.</text>
</comment>
<dbReference type="InterPro" id="IPR039397">
    <property type="entry name" value="RagA/B"/>
</dbReference>
<evidence type="ECO:0000313" key="8">
    <source>
        <dbReference type="Proteomes" id="UP000646827"/>
    </source>
</evidence>
<name>A0A8H7VN32_9FUNG</name>
<comment type="similarity">
    <text evidence="2 6">Belongs to the GTR/RAG GTP-binding protein family.</text>
</comment>
<dbReference type="EMBL" id="JAEPRB010000081">
    <property type="protein sequence ID" value="KAG2222518.1"/>
    <property type="molecule type" value="Genomic_DNA"/>
</dbReference>
<keyword evidence="5 6" id="KW-0342">GTP-binding</keyword>